<gene>
    <name evidence="7" type="ORF">BK809_0001212</name>
</gene>
<dbReference type="OrthoDB" id="10250990at2759"/>
<feature type="region of interest" description="Disordered" evidence="5">
    <location>
        <begin position="1"/>
        <end position="70"/>
    </location>
</feature>
<evidence type="ECO:0000256" key="3">
    <source>
        <dbReference type="ARBA" id="ARBA00022643"/>
    </source>
</evidence>
<dbReference type="Pfam" id="PF01613">
    <property type="entry name" value="Flavin_Reduct"/>
    <property type="match status" value="1"/>
</dbReference>
<evidence type="ECO:0000313" key="8">
    <source>
        <dbReference type="Proteomes" id="UP000190776"/>
    </source>
</evidence>
<dbReference type="SMART" id="SM00903">
    <property type="entry name" value="Flavin_Reduct"/>
    <property type="match status" value="1"/>
</dbReference>
<evidence type="ECO:0000259" key="6">
    <source>
        <dbReference type="PROSITE" id="PS50109"/>
    </source>
</evidence>
<dbReference type="GO" id="GO:0016772">
    <property type="term" value="F:transferase activity, transferring phosphorus-containing groups"/>
    <property type="evidence" value="ECO:0007669"/>
    <property type="project" value="InterPro"/>
</dbReference>
<proteinExistence type="inferred from homology"/>
<evidence type="ECO:0000313" key="7">
    <source>
        <dbReference type="EMBL" id="OMP83020.1"/>
    </source>
</evidence>
<evidence type="ECO:0000256" key="2">
    <source>
        <dbReference type="ARBA" id="ARBA00022630"/>
    </source>
</evidence>
<evidence type="ECO:0000256" key="4">
    <source>
        <dbReference type="ARBA" id="ARBA00038054"/>
    </source>
</evidence>
<accession>A0A1S8B637</accession>
<dbReference type="InterPro" id="IPR036890">
    <property type="entry name" value="HATPase_C_sf"/>
</dbReference>
<dbReference type="SMART" id="SM00387">
    <property type="entry name" value="HATPase_c"/>
    <property type="match status" value="1"/>
</dbReference>
<evidence type="ECO:0000256" key="5">
    <source>
        <dbReference type="SAM" id="MobiDB-lite"/>
    </source>
</evidence>
<keyword evidence="3" id="KW-0288">FMN</keyword>
<dbReference type="InterPro" id="IPR004358">
    <property type="entry name" value="Sig_transdc_His_kin-like_C"/>
</dbReference>
<dbReference type="Pfam" id="PF02518">
    <property type="entry name" value="HATPase_c"/>
    <property type="match status" value="1"/>
</dbReference>
<comment type="similarity">
    <text evidence="4">Belongs to the flavoredoxin family.</text>
</comment>
<dbReference type="SUPFAM" id="SSF50475">
    <property type="entry name" value="FMN-binding split barrel"/>
    <property type="match status" value="1"/>
</dbReference>
<sequence length="542" mass="59746">MADTRVHFGPPDGPNSMMDNEKQIQRNPHPDFKSVENSRPDWQDKPIAWHKTKNPDWKLGDGPNDGGESLKKEHVEIDPYADGRPATFNYKLLISAITPRPIGFVGTRSKDGSSTNLAPFSYFNIINHDPPLFIIGFAGGWHQAKDSLANLRDSGECTLNIISEHYIEAANAASINAPFGVSEWALTGLHPAPCTAVKASRVKEAVFSVEAKLYKTEEFESRATPGKKTGVLAIVEGVRFWAREDALNEEQNLIDPQAGNLKRESDKVVRLVLDIPHRRDWSVTTQPGAWRRVVMNLVGNALKYTKSGYIRISMRTRQAELDPCQESNSIDVTLVVSDSGKGMSSEYLRSGVWRPFSQEDSFSPGTGLGLSIVRQIVQGLKGTIDLKSEVQVGTEVRVNLNLPLTESPRETDDDDRYLPLAASKMRNRAICILETGSPGDLDHSVPTVRKGRRELAVAVSKTLKGWFGANAVVSNLFTALSTDIIICLEPQLELLTTLKGIKSPENKPLVIFIVLHAAEATALRSDPRVLSSRLTVDIITQP</sequence>
<dbReference type="PANTHER" id="PTHR33798">
    <property type="entry name" value="FLAVOPROTEIN OXYGENASE"/>
    <property type="match status" value="1"/>
</dbReference>
<organism evidence="7 8">
    <name type="scientific">Diplodia seriata</name>
    <dbReference type="NCBI Taxonomy" id="420778"/>
    <lineage>
        <taxon>Eukaryota</taxon>
        <taxon>Fungi</taxon>
        <taxon>Dikarya</taxon>
        <taxon>Ascomycota</taxon>
        <taxon>Pezizomycotina</taxon>
        <taxon>Dothideomycetes</taxon>
        <taxon>Dothideomycetes incertae sedis</taxon>
        <taxon>Botryosphaeriales</taxon>
        <taxon>Botryosphaeriaceae</taxon>
        <taxon>Diplodia</taxon>
    </lineage>
</organism>
<dbReference type="EMBL" id="MSZU01000113">
    <property type="protein sequence ID" value="OMP83020.1"/>
    <property type="molecule type" value="Genomic_DNA"/>
</dbReference>
<dbReference type="PROSITE" id="PS50109">
    <property type="entry name" value="HIS_KIN"/>
    <property type="match status" value="1"/>
</dbReference>
<dbReference type="InterPro" id="IPR003594">
    <property type="entry name" value="HATPase_dom"/>
</dbReference>
<dbReference type="PRINTS" id="PR00344">
    <property type="entry name" value="BCTRLSENSOR"/>
</dbReference>
<dbReference type="InterPro" id="IPR012349">
    <property type="entry name" value="Split_barrel_FMN-bd"/>
</dbReference>
<comment type="caution">
    <text evidence="7">The sequence shown here is derived from an EMBL/GenBank/DDBJ whole genome shotgun (WGS) entry which is preliminary data.</text>
</comment>
<feature type="domain" description="Histidine kinase" evidence="6">
    <location>
        <begin position="266"/>
        <end position="404"/>
    </location>
</feature>
<dbReference type="STRING" id="420778.A0A1S8B637"/>
<protein>
    <recommendedName>
        <fullName evidence="6">Histidine kinase domain-containing protein</fullName>
    </recommendedName>
</protein>
<keyword evidence="2" id="KW-0285">Flavoprotein</keyword>
<name>A0A1S8B637_9PEZI</name>
<comment type="cofactor">
    <cofactor evidence="1">
        <name>FMN</name>
        <dbReference type="ChEBI" id="CHEBI:58210"/>
    </cofactor>
</comment>
<dbReference type="Proteomes" id="UP000190776">
    <property type="component" value="Unassembled WGS sequence"/>
</dbReference>
<dbReference type="Gene3D" id="3.30.565.10">
    <property type="entry name" value="Histidine kinase-like ATPase, C-terminal domain"/>
    <property type="match status" value="1"/>
</dbReference>
<dbReference type="PANTHER" id="PTHR33798:SF5">
    <property type="entry name" value="FLAVIN REDUCTASE LIKE DOMAIN-CONTAINING PROTEIN"/>
    <property type="match status" value="1"/>
</dbReference>
<dbReference type="SUPFAM" id="SSF55874">
    <property type="entry name" value="ATPase domain of HSP90 chaperone/DNA topoisomerase II/histidine kinase"/>
    <property type="match status" value="1"/>
</dbReference>
<feature type="compositionally biased region" description="Basic and acidic residues" evidence="5">
    <location>
        <begin position="19"/>
        <end position="44"/>
    </location>
</feature>
<dbReference type="InterPro" id="IPR005467">
    <property type="entry name" value="His_kinase_dom"/>
</dbReference>
<dbReference type="InterPro" id="IPR002563">
    <property type="entry name" value="Flavin_Rdtase-like_dom"/>
</dbReference>
<dbReference type="Gene3D" id="2.30.110.10">
    <property type="entry name" value="Electron Transport, Fmn-binding Protein, Chain A"/>
    <property type="match status" value="1"/>
</dbReference>
<reference evidence="7 8" key="1">
    <citation type="submission" date="2017-01" db="EMBL/GenBank/DDBJ databases">
        <title>Draft genome sequence of Diplodia seriata F98.1, a fungal species involved in grapevine trunk diseases.</title>
        <authorList>
            <person name="Robert-Siegwald G."/>
            <person name="Vallet J."/>
            <person name="Abou-Mansour E."/>
            <person name="Xu J."/>
            <person name="Rey P."/>
            <person name="Bertsch C."/>
            <person name="Rego C."/>
            <person name="Larignon P."/>
            <person name="Fontaine F."/>
            <person name="Lebrun M.-H."/>
        </authorList>
    </citation>
    <scope>NUCLEOTIDE SEQUENCE [LARGE SCALE GENOMIC DNA]</scope>
    <source>
        <strain evidence="7 8">F98.1</strain>
    </source>
</reference>
<dbReference type="AlphaFoldDB" id="A0A1S8B637"/>
<dbReference type="GO" id="GO:0010181">
    <property type="term" value="F:FMN binding"/>
    <property type="evidence" value="ECO:0007669"/>
    <property type="project" value="InterPro"/>
</dbReference>
<evidence type="ECO:0000256" key="1">
    <source>
        <dbReference type="ARBA" id="ARBA00001917"/>
    </source>
</evidence>